<evidence type="ECO:0000256" key="1">
    <source>
        <dbReference type="SAM" id="SignalP"/>
    </source>
</evidence>
<evidence type="ECO:0000259" key="2">
    <source>
        <dbReference type="Pfam" id="PF14230"/>
    </source>
</evidence>
<evidence type="ECO:0000313" key="4">
    <source>
        <dbReference type="Proteomes" id="UP000319792"/>
    </source>
</evidence>
<protein>
    <submittedName>
        <fullName evidence="3">DUF4333 domain-containing protein</fullName>
    </submittedName>
</protein>
<dbReference type="EMBL" id="VIGV01000001">
    <property type="protein sequence ID" value="TWS26412.1"/>
    <property type="molecule type" value="Genomic_DNA"/>
</dbReference>
<dbReference type="Pfam" id="PF14230">
    <property type="entry name" value="DUF4333"/>
    <property type="match status" value="1"/>
</dbReference>
<evidence type="ECO:0000313" key="3">
    <source>
        <dbReference type="EMBL" id="TWS26412.1"/>
    </source>
</evidence>
<name>A0A5C5RUT6_9ACTN</name>
<gene>
    <name evidence="3" type="ORF">FK268_04035</name>
</gene>
<organism evidence="3 4">
    <name type="scientific">Tsukamurella sputi</name>
    <dbReference type="NCBI Taxonomy" id="2591848"/>
    <lineage>
        <taxon>Bacteria</taxon>
        <taxon>Bacillati</taxon>
        <taxon>Actinomycetota</taxon>
        <taxon>Actinomycetes</taxon>
        <taxon>Mycobacteriales</taxon>
        <taxon>Tsukamurellaceae</taxon>
        <taxon>Tsukamurella</taxon>
    </lineage>
</organism>
<keyword evidence="1" id="KW-0732">Signal</keyword>
<accession>A0A5C5RUT6</accession>
<keyword evidence="4" id="KW-1185">Reference proteome</keyword>
<dbReference type="AlphaFoldDB" id="A0A5C5RUT6"/>
<dbReference type="Proteomes" id="UP000319792">
    <property type="component" value="Unassembled WGS sequence"/>
</dbReference>
<sequence>MINRGCRFLAAGALALAIAGAVPAVSSAAPREVTVEKLASVVDDVLRERPQFKDLWQVTCNGALEATVGATQRCTAVKIGGARFAVDVRVTAVQPTSLDWSYRITPQP</sequence>
<comment type="caution">
    <text evidence="3">The sequence shown here is derived from an EMBL/GenBank/DDBJ whole genome shotgun (WGS) entry which is preliminary data.</text>
</comment>
<feature type="chain" id="PRO_5023084612" evidence="1">
    <location>
        <begin position="29"/>
        <end position="108"/>
    </location>
</feature>
<reference evidence="3 4" key="1">
    <citation type="submission" date="2019-06" db="EMBL/GenBank/DDBJ databases">
        <authorList>
            <person name="Teng J.L.L."/>
            <person name="Lee H.H."/>
            <person name="Lau S.K.P."/>
            <person name="Woo P.C.Y."/>
        </authorList>
    </citation>
    <scope>NUCLEOTIDE SEQUENCE [LARGE SCALE GENOMIC DNA]</scope>
    <source>
        <strain evidence="3 4">HKU70</strain>
    </source>
</reference>
<proteinExistence type="predicted"/>
<dbReference type="InterPro" id="IPR025637">
    <property type="entry name" value="DUF4333"/>
</dbReference>
<feature type="signal peptide" evidence="1">
    <location>
        <begin position="1"/>
        <end position="28"/>
    </location>
</feature>
<feature type="domain" description="DUF4333" evidence="2">
    <location>
        <begin position="26"/>
        <end position="93"/>
    </location>
</feature>
<dbReference type="RefSeq" id="WP_146431316.1">
    <property type="nucleotide sequence ID" value="NZ_VIGV01000001.1"/>
</dbReference>
<reference evidence="3 4" key="2">
    <citation type="submission" date="2019-08" db="EMBL/GenBank/DDBJ databases">
        <title>Tsukamurella conjunctivitidis sp. nov., Tsukamurella assacharolytica sp. nov. and Tsukamurella sputae sp. nov. isolated from patients with conjunctivitis, bacteraemia (lymphoma) and respiratory infection (sputum) in Hong Kong.</title>
        <authorList>
            <person name="Fok K.M.N."/>
            <person name="Fong J.Y.H."/>
        </authorList>
    </citation>
    <scope>NUCLEOTIDE SEQUENCE [LARGE SCALE GENOMIC DNA]</scope>
    <source>
        <strain evidence="3 4">HKU70</strain>
    </source>
</reference>